<evidence type="ECO:0000313" key="2">
    <source>
        <dbReference type="EMBL" id="EID81674.1"/>
    </source>
</evidence>
<feature type="domain" description="Transcription regulator PadR N-terminal" evidence="1">
    <location>
        <begin position="18"/>
        <end position="91"/>
    </location>
</feature>
<dbReference type="PATRIC" id="fig|1165867.3.peg.306"/>
<dbReference type="Proteomes" id="UP000006447">
    <property type="component" value="Unassembled WGS sequence"/>
</dbReference>
<dbReference type="InterPro" id="IPR036388">
    <property type="entry name" value="WH-like_DNA-bd_sf"/>
</dbReference>
<dbReference type="PANTHER" id="PTHR43252">
    <property type="entry name" value="TRANSCRIPTIONAL REGULATOR YQJI"/>
    <property type="match status" value="1"/>
</dbReference>
<name>I0WZ58_RHOOP</name>
<dbReference type="Pfam" id="PF03551">
    <property type="entry name" value="PadR"/>
    <property type="match status" value="1"/>
</dbReference>
<protein>
    <submittedName>
        <fullName evidence="2">Transcriptional regulator</fullName>
    </submittedName>
</protein>
<accession>I0WZ58</accession>
<dbReference type="PANTHER" id="PTHR43252:SF2">
    <property type="entry name" value="TRANSCRIPTION REGULATOR, PADR-LIKE FAMILY"/>
    <property type="match status" value="1"/>
</dbReference>
<gene>
    <name evidence="2" type="ORF">W59_01534</name>
</gene>
<evidence type="ECO:0000259" key="1">
    <source>
        <dbReference type="Pfam" id="PF03551"/>
    </source>
</evidence>
<dbReference type="InterPro" id="IPR005149">
    <property type="entry name" value="Tscrpt_reg_PadR_N"/>
</dbReference>
<dbReference type="AlphaFoldDB" id="I0WZ58"/>
<dbReference type="InterPro" id="IPR036390">
    <property type="entry name" value="WH_DNA-bd_sf"/>
</dbReference>
<comment type="caution">
    <text evidence="2">The sequence shown here is derived from an EMBL/GenBank/DDBJ whole genome shotgun (WGS) entry which is preliminary data.</text>
</comment>
<sequence length="212" mass="23639">MEEWKVVTVTLTPLGVTILGLLCERTMHPYEMYQLAAARRGRVVKIRPGSLYHTVSRLEGEGLVRTTGTDRAGNRPERTMYEVTHAGREALVQRVSDMLATPVHEYPQFPLALAEAHNVDAPAVVELLRERLDHLTREIDELETAAALACSTETPRIFLLGNEFLVTVARAEHEWLSALVADIDSGALPWLSPELLERLTHSRRIPSGSAKD</sequence>
<dbReference type="Gene3D" id="1.10.10.10">
    <property type="entry name" value="Winged helix-like DNA-binding domain superfamily/Winged helix DNA-binding domain"/>
    <property type="match status" value="1"/>
</dbReference>
<evidence type="ECO:0000313" key="3">
    <source>
        <dbReference type="Proteomes" id="UP000006447"/>
    </source>
</evidence>
<dbReference type="EMBL" id="AJJH01000011">
    <property type="protein sequence ID" value="EID81674.1"/>
    <property type="molecule type" value="Genomic_DNA"/>
</dbReference>
<organism evidence="2 3">
    <name type="scientific">Rhodococcus opacus RKJ300 = JCM 13270</name>
    <dbReference type="NCBI Taxonomy" id="1165867"/>
    <lineage>
        <taxon>Bacteria</taxon>
        <taxon>Bacillati</taxon>
        <taxon>Actinomycetota</taxon>
        <taxon>Actinomycetes</taxon>
        <taxon>Mycobacteriales</taxon>
        <taxon>Nocardiaceae</taxon>
        <taxon>Rhodococcus</taxon>
    </lineage>
</organism>
<proteinExistence type="predicted"/>
<dbReference type="SUPFAM" id="SSF46785">
    <property type="entry name" value="Winged helix' DNA-binding domain"/>
    <property type="match status" value="1"/>
</dbReference>
<reference evidence="2 3" key="1">
    <citation type="journal article" date="2012" name="J. Bacteriol.">
        <title>Draft genome sequence of the nitrophenol-degrading actinomycete Rhodococcus imtechensis RKJ300.</title>
        <authorList>
            <person name="Vikram S."/>
            <person name="Kumar S."/>
            <person name="Subramanian S."/>
            <person name="Raghava G.P."/>
        </authorList>
    </citation>
    <scope>NUCLEOTIDE SEQUENCE [LARGE SCALE GENOMIC DNA]</scope>
    <source>
        <strain evidence="2 3">RKJ300</strain>
    </source>
</reference>